<keyword evidence="2" id="KW-1185">Reference proteome</keyword>
<evidence type="ECO:0000313" key="1">
    <source>
        <dbReference type="EMBL" id="NSL86066.1"/>
    </source>
</evidence>
<dbReference type="SUPFAM" id="SSF48452">
    <property type="entry name" value="TPR-like"/>
    <property type="match status" value="1"/>
</dbReference>
<dbReference type="Gene3D" id="1.25.40.10">
    <property type="entry name" value="Tetratricopeptide repeat domain"/>
    <property type="match status" value="1"/>
</dbReference>
<dbReference type="AlphaFoldDB" id="A0A3S1D5M9"/>
<dbReference type="InterPro" id="IPR011990">
    <property type="entry name" value="TPR-like_helical_dom_sf"/>
</dbReference>
<evidence type="ECO:0000313" key="2">
    <source>
        <dbReference type="Proteomes" id="UP000281028"/>
    </source>
</evidence>
<comment type="caution">
    <text evidence="1">The sequence shown here is derived from an EMBL/GenBank/DDBJ whole genome shotgun (WGS) entry which is preliminary data.</text>
</comment>
<dbReference type="Proteomes" id="UP000281028">
    <property type="component" value="Unassembled WGS sequence"/>
</dbReference>
<dbReference type="Gene3D" id="3.30.420.40">
    <property type="match status" value="1"/>
</dbReference>
<gene>
    <name evidence="1" type="ORF">ECE50_004435</name>
</gene>
<proteinExistence type="predicted"/>
<dbReference type="EMBL" id="RIAR02000001">
    <property type="protein sequence ID" value="NSL86066.1"/>
    <property type="molecule type" value="Genomic_DNA"/>
</dbReference>
<name>A0A3S1D5M9_9BACT</name>
<reference evidence="1" key="1">
    <citation type="submission" date="2020-05" db="EMBL/GenBank/DDBJ databases">
        <title>Chitinophaga laudate sp. nov., isolated from a tropical peat swamp.</title>
        <authorList>
            <person name="Goh C.B.S."/>
            <person name="Lee M.S."/>
            <person name="Parimannan S."/>
            <person name="Pasbakhsh P."/>
            <person name="Yule C.M."/>
            <person name="Rajandas H."/>
            <person name="Loke S."/>
            <person name="Croft L."/>
            <person name="Tan J.B.L."/>
        </authorList>
    </citation>
    <scope>NUCLEOTIDE SEQUENCE</scope>
    <source>
        <strain evidence="1">Mgbs1</strain>
    </source>
</reference>
<organism evidence="1 2">
    <name type="scientific">Chitinophaga solisilvae</name>
    <dbReference type="NCBI Taxonomy" id="1233460"/>
    <lineage>
        <taxon>Bacteria</taxon>
        <taxon>Pseudomonadati</taxon>
        <taxon>Bacteroidota</taxon>
        <taxon>Chitinophagia</taxon>
        <taxon>Chitinophagales</taxon>
        <taxon>Chitinophagaceae</taxon>
        <taxon>Chitinophaga</taxon>
    </lineage>
</organism>
<sequence length="467" mass="51526">MKKLLFLLLLAAVNTYAQQDLSTACRQIKAANTLREAQQYELAEDYLKNGLAAVKAAGGKEARYWEAAAYEYMALLNRDQENNPESVRNFSKARELYRNNGYDVSAKAMDILLGHVREGDDIFGGIDIGAKGTKLSIVAVKPGKNGGYTYKIIRKLTLNPQTSTGTDNAFHETATALRELVDTLKNRGIPENRIFVVISSGLAQALQQSGNNTVSRLQQVLATETGNYRGPLNIISAAEEGRLVTKGVLPSRYLYNSTSIDIGSGNTKGGYYAADKRFEPLSFEYGTITLTEAIKASNTGQLPFHEAAAQYFNTRLKPVISKELSRKPGFKNRRNVFIMGGCVWALVSYLHPQQEGESFVSFTLNDVKRLKKMAVENYEVLINPDLSALDNTPEKKEAAAAAIREVRDKVFNQENIIAGATLLEGILTDLNGTLPPKTFYFPRYGVVGWITGYVVESVTDEVKSKTE</sequence>
<protein>
    <submittedName>
        <fullName evidence="1">Uncharacterized protein</fullName>
    </submittedName>
</protein>
<accession>A0A3S1D5M9</accession>
<dbReference type="RefSeq" id="WP_127034284.1">
    <property type="nucleotide sequence ID" value="NZ_JAABOK010000028.1"/>
</dbReference>
<dbReference type="OrthoDB" id="869058at2"/>
<dbReference type="Gene3D" id="3.30.420.150">
    <property type="entry name" value="Exopolyphosphatase. Domain 2"/>
    <property type="match status" value="1"/>
</dbReference>